<dbReference type="EMBL" id="JAULUE010002053">
    <property type="protein sequence ID" value="KAK5897333.1"/>
    <property type="molecule type" value="Genomic_DNA"/>
</dbReference>
<feature type="compositionally biased region" description="Basic and acidic residues" evidence="1">
    <location>
        <begin position="71"/>
        <end position="87"/>
    </location>
</feature>
<reference evidence="2 3" key="1">
    <citation type="journal article" date="2023" name="Mol. Biol. Evol.">
        <title>Genomics of Secondarily Temperate Adaptation in the Only Non-Antarctic Icefish.</title>
        <authorList>
            <person name="Rivera-Colon A.G."/>
            <person name="Rayamajhi N."/>
            <person name="Minhas B.F."/>
            <person name="Madrigal G."/>
            <person name="Bilyk K.T."/>
            <person name="Yoon V."/>
            <person name="Hune M."/>
            <person name="Gregory S."/>
            <person name="Cheng C.H.C."/>
            <person name="Catchen J.M."/>
        </authorList>
    </citation>
    <scope>NUCLEOTIDE SEQUENCE [LARGE SCALE GENOMIC DNA]</scope>
    <source>
        <strain evidence="2">JC2023a</strain>
    </source>
</reference>
<proteinExistence type="predicted"/>
<protein>
    <submittedName>
        <fullName evidence="2">Uncharacterized protein</fullName>
    </submittedName>
</protein>
<dbReference type="AlphaFoldDB" id="A0AAN8C810"/>
<name>A0AAN8C810_9TELE</name>
<sequence length="152" mass="17170">MLPVRSIYVPHFGSQLGSSQKDETQPDQTPAQLPSRMKRGNKRGNVSDEKTRLFLKVKLQRVNNSTLSNTRPEKTKTKQWMKEDAKNKTQSTVIGGGAGTNSDSIVRDVFSFSQRPTSRELNEKEKAKLAVLRTISKMLEENQLIRQRLAAV</sequence>
<evidence type="ECO:0000256" key="1">
    <source>
        <dbReference type="SAM" id="MobiDB-lite"/>
    </source>
</evidence>
<accession>A0AAN8C810</accession>
<comment type="caution">
    <text evidence="2">The sequence shown here is derived from an EMBL/GenBank/DDBJ whole genome shotgun (WGS) entry which is preliminary data.</text>
</comment>
<feature type="region of interest" description="Disordered" evidence="1">
    <location>
        <begin position="62"/>
        <end position="100"/>
    </location>
</feature>
<keyword evidence="3" id="KW-1185">Reference proteome</keyword>
<dbReference type="Proteomes" id="UP001335648">
    <property type="component" value="Unassembled WGS sequence"/>
</dbReference>
<evidence type="ECO:0000313" key="2">
    <source>
        <dbReference type="EMBL" id="KAK5897333.1"/>
    </source>
</evidence>
<feature type="region of interest" description="Disordered" evidence="1">
    <location>
        <begin position="1"/>
        <end position="50"/>
    </location>
</feature>
<gene>
    <name evidence="2" type="ORF">CesoFtcFv8_010404</name>
</gene>
<organism evidence="2 3">
    <name type="scientific">Champsocephalus esox</name>
    <name type="common">pike icefish</name>
    <dbReference type="NCBI Taxonomy" id="159716"/>
    <lineage>
        <taxon>Eukaryota</taxon>
        <taxon>Metazoa</taxon>
        <taxon>Chordata</taxon>
        <taxon>Craniata</taxon>
        <taxon>Vertebrata</taxon>
        <taxon>Euteleostomi</taxon>
        <taxon>Actinopterygii</taxon>
        <taxon>Neopterygii</taxon>
        <taxon>Teleostei</taxon>
        <taxon>Neoteleostei</taxon>
        <taxon>Acanthomorphata</taxon>
        <taxon>Eupercaria</taxon>
        <taxon>Perciformes</taxon>
        <taxon>Notothenioidei</taxon>
        <taxon>Channichthyidae</taxon>
        <taxon>Champsocephalus</taxon>
    </lineage>
</organism>
<evidence type="ECO:0000313" key="3">
    <source>
        <dbReference type="Proteomes" id="UP001335648"/>
    </source>
</evidence>